<gene>
    <name evidence="1" type="primary">406134</name>
</gene>
<dbReference type="Pfam" id="PF17454">
    <property type="entry name" value="Bee_toxin"/>
    <property type="match status" value="1"/>
</dbReference>
<reference evidence="1" key="1">
    <citation type="submission" date="2021-01" db="UniProtKB">
        <authorList>
            <consortium name="EnsemblMetazoa"/>
        </authorList>
    </citation>
    <scope>IDENTIFICATION</scope>
    <source>
        <strain evidence="1">DH4</strain>
    </source>
</reference>
<dbReference type="AlphaFoldDB" id="A0A7M6UQG5"/>
<accession>A0A7M6UQG5</accession>
<sequence>MISMLRCTFFFVSVILITSYFVTPTMSIKCNCKRHVIKPHICRKICGKNG</sequence>
<dbReference type="InParanoid" id="A0A7M6UQG5"/>
<dbReference type="InterPro" id="IPR035361">
    <property type="entry name" value="Bee_toxin"/>
</dbReference>
<evidence type="ECO:0000313" key="1">
    <source>
        <dbReference type="EnsemblMetazoa" id="NP_001011611"/>
    </source>
</evidence>
<proteinExistence type="predicted"/>
<organism evidence="1">
    <name type="scientific">Apis mellifera</name>
    <name type="common">Honeybee</name>
    <dbReference type="NCBI Taxonomy" id="7460"/>
    <lineage>
        <taxon>Eukaryota</taxon>
        <taxon>Metazoa</taxon>
        <taxon>Ecdysozoa</taxon>
        <taxon>Arthropoda</taxon>
        <taxon>Hexapoda</taxon>
        <taxon>Insecta</taxon>
        <taxon>Pterygota</taxon>
        <taxon>Neoptera</taxon>
        <taxon>Endopterygota</taxon>
        <taxon>Hymenoptera</taxon>
        <taxon>Apocrita</taxon>
        <taxon>Aculeata</taxon>
        <taxon>Apoidea</taxon>
        <taxon>Anthophila</taxon>
        <taxon>Apidae</taxon>
        <taxon>Apis</taxon>
    </lineage>
</organism>
<protein>
    <submittedName>
        <fullName evidence="1">Uncharacterized protein</fullName>
    </submittedName>
</protein>
<name>A0A7M6UQG5_APIME</name>
<dbReference type="EnsemblMetazoa" id="NM_001011611">
    <property type="protein sequence ID" value="NP_001011611"/>
    <property type="gene ID" value="GeneID_406134"/>
</dbReference>
<dbReference type="KEGG" id="ame:406134"/>